<evidence type="ECO:0000259" key="1">
    <source>
        <dbReference type="Pfam" id="PF23634"/>
    </source>
</evidence>
<feature type="domain" description="CERLI1-like PH" evidence="1">
    <location>
        <begin position="227"/>
        <end position="333"/>
    </location>
</feature>
<evidence type="ECO:0000313" key="3">
    <source>
        <dbReference type="Proteomes" id="UP000244811"/>
    </source>
</evidence>
<name>A0A976XIA2_THEOR</name>
<proteinExistence type="predicted"/>
<reference evidence="2" key="1">
    <citation type="submission" date="2022-07" db="EMBL/GenBank/DDBJ databases">
        <title>Evaluation of T. orientalis genome assembly methods using nanopore sequencing and analysis of variation between genomes.</title>
        <authorList>
            <person name="Yam J."/>
            <person name="Micallef M.L."/>
            <person name="Liu M."/>
            <person name="Djordjevic S.P."/>
            <person name="Bogema D.R."/>
            <person name="Jenkins C."/>
        </authorList>
    </citation>
    <scope>NUCLEOTIDE SEQUENCE</scope>
    <source>
        <strain evidence="2">Goon Nure</strain>
    </source>
</reference>
<organism evidence="2 3">
    <name type="scientific">Theileria orientalis</name>
    <dbReference type="NCBI Taxonomy" id="68886"/>
    <lineage>
        <taxon>Eukaryota</taxon>
        <taxon>Sar</taxon>
        <taxon>Alveolata</taxon>
        <taxon>Apicomplexa</taxon>
        <taxon>Aconoidasida</taxon>
        <taxon>Piroplasmida</taxon>
        <taxon>Theileriidae</taxon>
        <taxon>Theileria</taxon>
    </lineage>
</organism>
<evidence type="ECO:0000313" key="2">
    <source>
        <dbReference type="EMBL" id="UVC49409.1"/>
    </source>
</evidence>
<dbReference type="Pfam" id="PF23634">
    <property type="entry name" value="PH_CERLI1"/>
    <property type="match status" value="1"/>
</dbReference>
<dbReference type="EMBL" id="CP056069">
    <property type="protein sequence ID" value="UVC49409.1"/>
    <property type="molecule type" value="Genomic_DNA"/>
</dbReference>
<dbReference type="AlphaFoldDB" id="A0A976XIA2"/>
<dbReference type="Proteomes" id="UP000244811">
    <property type="component" value="Chromosome 1"/>
</dbReference>
<accession>A0A976XIA2</accession>
<dbReference type="InterPro" id="IPR056293">
    <property type="entry name" value="PH_CERLI1"/>
</dbReference>
<protein>
    <recommendedName>
        <fullName evidence="1">CERLI1-like PH domain-containing protein</fullName>
    </recommendedName>
</protein>
<gene>
    <name evidence="2" type="ORF">MACK_003240</name>
</gene>
<sequence>MMISSVIGKSLRNACCRSAELCFTECSRRVYKSIPTPSDYEPMATFCYYSGIHNHREFHLLINISDIEGDFLKRQCCIELEVGEFRVPATAIPVSKDGTLKNILCRASARVRMCDSQVYLNIYRKQVLTKLLVSKLTLDVDRDIIGKKFPQNSWYTLYNKSTKLGRIKISFYKVNNSLNVIANVVLQQAILCANDHINSGAELKINILHPDIMLQAERLVLLSFSLEGPLIAKEDYASQMRYFKTYQKRGKWYWSFWNSKPECRANRRPQGSVYLLSISTILKHPTDYTVFYVKYHTKEGPRNLFFKTVDRSRDIWTDSLYMFIQSMRDYIEHFDDLSSLNDFIN</sequence>